<feature type="active site" evidence="9">
    <location>
        <position position="360"/>
    </location>
</feature>
<dbReference type="InterPro" id="IPR013733">
    <property type="entry name" value="Prot_Arg_deaminase_cen_dom"/>
</dbReference>
<evidence type="ECO:0000256" key="2">
    <source>
        <dbReference type="ARBA" id="ARBA00008166"/>
    </source>
</evidence>
<evidence type="ECO:0000256" key="5">
    <source>
        <dbReference type="ARBA" id="ARBA00022801"/>
    </source>
</evidence>
<feature type="domain" description="Protein-arginine deiminase (PAD) N-terminal" evidence="11">
    <location>
        <begin position="1"/>
        <end position="110"/>
    </location>
</feature>
<dbReference type="GO" id="GO:0004668">
    <property type="term" value="F:protein-arginine deiminase activity"/>
    <property type="evidence" value="ECO:0007669"/>
    <property type="project" value="UniProtKB-UniRule"/>
</dbReference>
<evidence type="ECO:0000313" key="13">
    <source>
        <dbReference type="EMBL" id="KAI1890550.1"/>
    </source>
</evidence>
<dbReference type="SUPFAM" id="SSF110083">
    <property type="entry name" value="Peptidylarginine deiminase Pad4, middle domain"/>
    <property type="match status" value="1"/>
</dbReference>
<dbReference type="GO" id="GO:0005737">
    <property type="term" value="C:cytoplasm"/>
    <property type="evidence" value="ECO:0007669"/>
    <property type="project" value="UniProtKB-SubCell"/>
</dbReference>
<dbReference type="AlphaFoldDB" id="A0A8T3D3K8"/>
<dbReference type="PIRSF" id="PIRSF001247">
    <property type="entry name" value="Protein-arginine_deiminase"/>
    <property type="match status" value="1"/>
</dbReference>
<feature type="active site" evidence="9">
    <location>
        <position position="655"/>
    </location>
</feature>
<dbReference type="InterPro" id="IPR004303">
    <property type="entry name" value="PAD"/>
</dbReference>
<comment type="function">
    <text evidence="8">Catalyzes the deimination of arginine residues of proteins.</text>
</comment>
<dbReference type="InterPro" id="IPR013530">
    <property type="entry name" value="PAD_C"/>
</dbReference>
<dbReference type="GO" id="GO:0005509">
    <property type="term" value="F:calcium ion binding"/>
    <property type="evidence" value="ECO:0007669"/>
    <property type="project" value="UniProtKB-UniRule"/>
</dbReference>
<keyword evidence="14" id="KW-1185">Reference proteome</keyword>
<dbReference type="EC" id="3.5.3.15" evidence="3 8"/>
<dbReference type="InterPro" id="IPR013732">
    <property type="entry name" value="PAD_N"/>
</dbReference>
<dbReference type="OrthoDB" id="5102063at2759"/>
<dbReference type="PANTHER" id="PTHR10837">
    <property type="entry name" value="PEPTIDYLARGININE DEIMINASE"/>
    <property type="match status" value="1"/>
</dbReference>
<evidence type="ECO:0000256" key="3">
    <source>
        <dbReference type="ARBA" id="ARBA00012200"/>
    </source>
</evidence>
<keyword evidence="5 8" id="KW-0378">Hydrolase</keyword>
<dbReference type="Gene3D" id="2.60.40.1860">
    <property type="entry name" value="Protein-arginine deiminase, N-terminal domain"/>
    <property type="match status" value="1"/>
</dbReference>
<protein>
    <recommendedName>
        <fullName evidence="3 8">Protein-arginine deiminase</fullName>
        <ecNumber evidence="3 8">3.5.3.15</ecNumber>
    </recommendedName>
</protein>
<dbReference type="SUPFAM" id="SSF55909">
    <property type="entry name" value="Pentein"/>
    <property type="match status" value="1"/>
</dbReference>
<organism evidence="13 14">
    <name type="scientific">Albula goreensis</name>
    <dbReference type="NCBI Taxonomy" id="1534307"/>
    <lineage>
        <taxon>Eukaryota</taxon>
        <taxon>Metazoa</taxon>
        <taxon>Chordata</taxon>
        <taxon>Craniata</taxon>
        <taxon>Vertebrata</taxon>
        <taxon>Euteleostomi</taxon>
        <taxon>Actinopterygii</taxon>
        <taxon>Neopterygii</taxon>
        <taxon>Teleostei</taxon>
        <taxon>Albuliformes</taxon>
        <taxon>Albulidae</taxon>
        <taxon>Albula</taxon>
    </lineage>
</organism>
<evidence type="ECO:0000256" key="6">
    <source>
        <dbReference type="ARBA" id="ARBA00022837"/>
    </source>
</evidence>
<evidence type="ECO:0000259" key="12">
    <source>
        <dbReference type="Pfam" id="PF08527"/>
    </source>
</evidence>
<dbReference type="Proteomes" id="UP000829720">
    <property type="component" value="Unassembled WGS sequence"/>
</dbReference>
<dbReference type="InterPro" id="IPR008972">
    <property type="entry name" value="Cupredoxin"/>
</dbReference>
<evidence type="ECO:0000256" key="7">
    <source>
        <dbReference type="ARBA" id="ARBA00048487"/>
    </source>
</evidence>
<keyword evidence="4 8" id="KW-0963">Cytoplasm</keyword>
<dbReference type="EMBL" id="JAERUA010000014">
    <property type="protein sequence ID" value="KAI1890550.1"/>
    <property type="molecule type" value="Genomic_DNA"/>
</dbReference>
<comment type="caution">
    <text evidence="13">The sequence shown here is derived from an EMBL/GenBank/DDBJ whole genome shotgun (WGS) entry which is preliminary data.</text>
</comment>
<evidence type="ECO:0000313" key="14">
    <source>
        <dbReference type="Proteomes" id="UP000829720"/>
    </source>
</evidence>
<dbReference type="InterPro" id="IPR038685">
    <property type="entry name" value="PAD_N_sf"/>
</dbReference>
<evidence type="ECO:0000256" key="9">
    <source>
        <dbReference type="PIRSR" id="PIRSR001247-1"/>
    </source>
</evidence>
<dbReference type="InterPro" id="IPR036556">
    <property type="entry name" value="PAD_central_sf"/>
</dbReference>
<gene>
    <name evidence="13" type="ORF">AGOR_G00154840</name>
</gene>
<comment type="catalytic activity">
    <reaction evidence="7 8">
        <text>L-arginyl-[protein] + H2O = L-citrullyl-[protein] + NH4(+)</text>
        <dbReference type="Rhea" id="RHEA:18089"/>
        <dbReference type="Rhea" id="RHEA-COMP:10532"/>
        <dbReference type="Rhea" id="RHEA-COMP:10588"/>
        <dbReference type="ChEBI" id="CHEBI:15377"/>
        <dbReference type="ChEBI" id="CHEBI:28938"/>
        <dbReference type="ChEBI" id="CHEBI:29965"/>
        <dbReference type="ChEBI" id="CHEBI:83397"/>
        <dbReference type="EC" id="3.5.3.15"/>
    </reaction>
</comment>
<proteinExistence type="inferred from homology"/>
<reference evidence="13" key="1">
    <citation type="submission" date="2021-01" db="EMBL/GenBank/DDBJ databases">
        <authorList>
            <person name="Zahm M."/>
            <person name="Roques C."/>
            <person name="Cabau C."/>
            <person name="Klopp C."/>
            <person name="Donnadieu C."/>
            <person name="Jouanno E."/>
            <person name="Lampietro C."/>
            <person name="Louis A."/>
            <person name="Herpin A."/>
            <person name="Echchiki A."/>
            <person name="Berthelot C."/>
            <person name="Parey E."/>
            <person name="Roest-Crollius H."/>
            <person name="Braasch I."/>
            <person name="Postlethwait J."/>
            <person name="Bobe J."/>
            <person name="Montfort J."/>
            <person name="Bouchez O."/>
            <person name="Begum T."/>
            <person name="Mejri S."/>
            <person name="Adams A."/>
            <person name="Chen W.-J."/>
            <person name="Guiguen Y."/>
        </authorList>
    </citation>
    <scope>NUCLEOTIDE SEQUENCE</scope>
    <source>
        <tissue evidence="13">Blood</tissue>
    </source>
</reference>
<dbReference type="FunFam" id="2.60.40.1700:FF:000001">
    <property type="entry name" value="Protein-arginine deiminase type-2"/>
    <property type="match status" value="1"/>
</dbReference>
<evidence type="ECO:0000256" key="8">
    <source>
        <dbReference type="PIRNR" id="PIRNR001247"/>
    </source>
</evidence>
<feature type="domain" description="Protein-arginine deiminase C-terminal" evidence="10">
    <location>
        <begin position="294"/>
        <end position="670"/>
    </location>
</feature>
<dbReference type="Pfam" id="PF08526">
    <property type="entry name" value="PAD_N"/>
    <property type="match status" value="1"/>
</dbReference>
<comment type="subcellular location">
    <subcellularLocation>
        <location evidence="1 8">Cytoplasm</location>
    </subcellularLocation>
</comment>
<dbReference type="FunFam" id="3.75.10.10:FF:000003">
    <property type="entry name" value="Protein-arginine deiminase type-2"/>
    <property type="match status" value="1"/>
</dbReference>
<dbReference type="GO" id="GO:0005634">
    <property type="term" value="C:nucleus"/>
    <property type="evidence" value="ECO:0007669"/>
    <property type="project" value="TreeGrafter"/>
</dbReference>
<evidence type="ECO:0000256" key="4">
    <source>
        <dbReference type="ARBA" id="ARBA00022490"/>
    </source>
</evidence>
<dbReference type="SUPFAM" id="SSF49503">
    <property type="entry name" value="Cupredoxins"/>
    <property type="match status" value="1"/>
</dbReference>
<keyword evidence="6 8" id="KW-0106">Calcium</keyword>
<dbReference type="Gene3D" id="2.60.40.1700">
    <property type="entry name" value="Protein-arginine deiminase, central domain"/>
    <property type="match status" value="1"/>
</dbReference>
<feature type="active site" evidence="9">
    <location>
        <position position="483"/>
    </location>
</feature>
<accession>A0A8T3D3K8</accession>
<evidence type="ECO:0000259" key="11">
    <source>
        <dbReference type="Pfam" id="PF08526"/>
    </source>
</evidence>
<evidence type="ECO:0000256" key="1">
    <source>
        <dbReference type="ARBA" id="ARBA00004496"/>
    </source>
</evidence>
<name>A0A8T3D3K8_9TELE</name>
<sequence>MAPTRTLRLQLGTATSAVYVVGTELTVGLHRSAPPRSKYFSVRCSPTVQYKILPPPPPQEDNSMPPLLTPKSVLIITMDAASEHAYDNKLSVRYYGEKTDTLGTAVLHLTAIEISLDVDADRDGVVEKNNPNKGSWKWGPNGHGAILLVNCDCEWLYKKKQDSECNQVTKVSDLQDMSRMIVRTSGPAQLPEGYKLAMHISQSDAESIRVFRGRSQSGAMNQFKNFLLKNFIKDYPLVLSAETLSQEIPFNGGTSEVDYYVEGLRFPDKDFDGLVTISLSLLEPTSQGFPETPIFTDKVVFRMAPWIMTPNTLEPVEVFVCSTSDNYQFLKGMKSLVQHSGYKLKVCYEYMNRGDRWMQDEVEFGYIEAPHHRFPVVLDSPRDMGLQDFPYEELLGPDFGYVTRMAVDEEVDSLDSFGNLEVSPPVTVNGKKYPLGRIIIGVAFPTASKGRNMTKVVQDFLWAQKVQEPIALFSDWLVVGHVDEFMTFVPAPDRKGFRLLLASPDAGYKLFQELQHDGHGQAKMFEGIPEQEPITVDDILKDPELKDSNDYVQGCIDWNRDVLKKELGLEEDDIIDLPILFTVDKENRAVAFYPDMVNMIVLGKNLGIPKPFGPRVDGNCVLEAEMCRLMGELELSCTFIDDYASYHQLLGEVHCGSNVRRQPFPNKWWNLEP</sequence>
<comment type="similarity">
    <text evidence="2 8">Belongs to the protein arginine deiminase family.</text>
</comment>
<feature type="active site" evidence="9">
    <location>
        <position position="481"/>
    </location>
</feature>
<comment type="cofactor">
    <cofactor evidence="8">
        <name>Ca(2+)</name>
        <dbReference type="ChEBI" id="CHEBI:29108"/>
    </cofactor>
</comment>
<dbReference type="Pfam" id="PF08527">
    <property type="entry name" value="PAD_M"/>
    <property type="match status" value="1"/>
</dbReference>
<evidence type="ECO:0000259" key="10">
    <source>
        <dbReference type="Pfam" id="PF03068"/>
    </source>
</evidence>
<dbReference type="Gene3D" id="3.75.10.10">
    <property type="entry name" value="L-arginine/glycine Amidinotransferase, Chain A"/>
    <property type="match status" value="1"/>
</dbReference>
<feature type="domain" description="Protein-arginine deiminase (PAD) central" evidence="12">
    <location>
        <begin position="112"/>
        <end position="283"/>
    </location>
</feature>
<dbReference type="Pfam" id="PF03068">
    <property type="entry name" value="PAD"/>
    <property type="match status" value="1"/>
</dbReference>
<dbReference type="PANTHER" id="PTHR10837:SF8">
    <property type="entry name" value="PROTEIN-ARGININE DEIMINASE"/>
    <property type="match status" value="1"/>
</dbReference>